<name>A0A0D7ADY0_9AGAR</name>
<keyword evidence="2" id="KW-1185">Reference proteome</keyword>
<dbReference type="AlphaFoldDB" id="A0A0D7ADY0"/>
<evidence type="ECO:0000313" key="1">
    <source>
        <dbReference type="EMBL" id="KIY49093.1"/>
    </source>
</evidence>
<accession>A0A0D7ADY0</accession>
<proteinExistence type="predicted"/>
<sequence>MLLCIFSAELRLHRKTCLKLELLENKLEHNKERFDEWSYAREVLAHANSKFQQLHDAVKREERPLDISLFEEKPTHTTHARNRQHGGVEFTERRALSVKVDNTGSVERGMIGRNGDWREQVLGDSVDLFVTAMTAVKFVKTSLEEAMRIPLRIVVNRQDVKKRRKTIGIGAMKKSWRKGRY</sequence>
<reference evidence="1 2" key="1">
    <citation type="journal article" date="2015" name="Fungal Genet. Biol.">
        <title>Evolution of novel wood decay mechanisms in Agaricales revealed by the genome sequences of Fistulina hepatica and Cylindrobasidium torrendii.</title>
        <authorList>
            <person name="Floudas D."/>
            <person name="Held B.W."/>
            <person name="Riley R."/>
            <person name="Nagy L.G."/>
            <person name="Koehler G."/>
            <person name="Ransdell A.S."/>
            <person name="Younus H."/>
            <person name="Chow J."/>
            <person name="Chiniquy J."/>
            <person name="Lipzen A."/>
            <person name="Tritt A."/>
            <person name="Sun H."/>
            <person name="Haridas S."/>
            <person name="LaButti K."/>
            <person name="Ohm R.A."/>
            <person name="Kues U."/>
            <person name="Blanchette R.A."/>
            <person name="Grigoriev I.V."/>
            <person name="Minto R.E."/>
            <person name="Hibbett D.S."/>
        </authorList>
    </citation>
    <scope>NUCLEOTIDE SEQUENCE [LARGE SCALE GENOMIC DNA]</scope>
    <source>
        <strain evidence="1 2">ATCC 64428</strain>
    </source>
</reference>
<evidence type="ECO:0000313" key="2">
    <source>
        <dbReference type="Proteomes" id="UP000054144"/>
    </source>
</evidence>
<organism evidence="1 2">
    <name type="scientific">Fistulina hepatica ATCC 64428</name>
    <dbReference type="NCBI Taxonomy" id="1128425"/>
    <lineage>
        <taxon>Eukaryota</taxon>
        <taxon>Fungi</taxon>
        <taxon>Dikarya</taxon>
        <taxon>Basidiomycota</taxon>
        <taxon>Agaricomycotina</taxon>
        <taxon>Agaricomycetes</taxon>
        <taxon>Agaricomycetidae</taxon>
        <taxon>Agaricales</taxon>
        <taxon>Fistulinaceae</taxon>
        <taxon>Fistulina</taxon>
    </lineage>
</organism>
<dbReference type="EMBL" id="KN881727">
    <property type="protein sequence ID" value="KIY49093.1"/>
    <property type="molecule type" value="Genomic_DNA"/>
</dbReference>
<protein>
    <submittedName>
        <fullName evidence="1">Uncharacterized protein</fullName>
    </submittedName>
</protein>
<gene>
    <name evidence="1" type="ORF">FISHEDRAFT_58508</name>
</gene>
<dbReference type="Proteomes" id="UP000054144">
    <property type="component" value="Unassembled WGS sequence"/>
</dbReference>